<feature type="region of interest" description="Disordered" evidence="1">
    <location>
        <begin position="275"/>
        <end position="301"/>
    </location>
</feature>
<accession>A0A9P9BVF4</accession>
<evidence type="ECO:0000313" key="6">
    <source>
        <dbReference type="EMBL" id="KAH7038466.1"/>
    </source>
</evidence>
<evidence type="ECO:0000313" key="7">
    <source>
        <dbReference type="Proteomes" id="UP000756346"/>
    </source>
</evidence>
<evidence type="ECO:0000313" key="2">
    <source>
        <dbReference type="EMBL" id="KAH7038426.1"/>
    </source>
</evidence>
<dbReference type="Proteomes" id="UP000756346">
    <property type="component" value="Unassembled WGS sequence"/>
</dbReference>
<dbReference type="EMBL" id="JAGTJQ010000002">
    <property type="protein sequence ID" value="KAH7038465.1"/>
    <property type="molecule type" value="Genomic_DNA"/>
</dbReference>
<dbReference type="GeneID" id="70182530"/>
<protein>
    <submittedName>
        <fullName evidence="4">Uncharacterized protein</fullName>
    </submittedName>
</protein>
<dbReference type="AlphaFoldDB" id="A0A9P9BVF4"/>
<feature type="compositionally biased region" description="Basic residues" evidence="1">
    <location>
        <begin position="282"/>
        <end position="295"/>
    </location>
</feature>
<dbReference type="OrthoDB" id="4777571at2759"/>
<dbReference type="EMBL" id="JAGTJQ010000002">
    <property type="protein sequence ID" value="KAH7038426.1"/>
    <property type="molecule type" value="Genomic_DNA"/>
</dbReference>
<evidence type="ECO:0000313" key="5">
    <source>
        <dbReference type="EMBL" id="KAH7038465.1"/>
    </source>
</evidence>
<gene>
    <name evidence="2" type="ORF">B0I36DRAFT_316217</name>
    <name evidence="3" type="ORF">B0I36DRAFT_316234</name>
    <name evidence="4" type="ORF">B0I36DRAFT_316326</name>
    <name evidence="5" type="ORF">B0I36DRAFT_316357</name>
    <name evidence="6" type="ORF">B0I36DRAFT_316359</name>
</gene>
<comment type="caution">
    <text evidence="4">The sequence shown here is derived from an EMBL/GenBank/DDBJ whole genome shotgun (WGS) entry which is preliminary data.</text>
</comment>
<dbReference type="EMBL" id="JAGTJQ010000002">
    <property type="protein sequence ID" value="KAH7038459.1"/>
    <property type="molecule type" value="Genomic_DNA"/>
</dbReference>
<keyword evidence="7" id="KW-1185">Reference proteome</keyword>
<proteinExistence type="predicted"/>
<dbReference type="EMBL" id="JAGTJQ010000002">
    <property type="protein sequence ID" value="KAH7038432.1"/>
    <property type="molecule type" value="Genomic_DNA"/>
</dbReference>
<dbReference type="RefSeq" id="XP_046017547.1">
    <property type="nucleotide sequence ID" value="XM_046152984.1"/>
</dbReference>
<reference evidence="4" key="1">
    <citation type="journal article" date="2021" name="Nat. Commun.">
        <title>Genetic determinants of endophytism in the Arabidopsis root mycobiome.</title>
        <authorList>
            <person name="Mesny F."/>
            <person name="Miyauchi S."/>
            <person name="Thiergart T."/>
            <person name="Pickel B."/>
            <person name="Atanasova L."/>
            <person name="Karlsson M."/>
            <person name="Huettel B."/>
            <person name="Barry K.W."/>
            <person name="Haridas S."/>
            <person name="Chen C."/>
            <person name="Bauer D."/>
            <person name="Andreopoulos W."/>
            <person name="Pangilinan J."/>
            <person name="LaButti K."/>
            <person name="Riley R."/>
            <person name="Lipzen A."/>
            <person name="Clum A."/>
            <person name="Drula E."/>
            <person name="Henrissat B."/>
            <person name="Kohler A."/>
            <person name="Grigoriev I.V."/>
            <person name="Martin F.M."/>
            <person name="Hacquard S."/>
        </authorList>
    </citation>
    <scope>NUCLEOTIDE SEQUENCE</scope>
    <source>
        <strain evidence="4">MPI-CAGE-CH-0230</strain>
    </source>
</reference>
<evidence type="ECO:0000313" key="4">
    <source>
        <dbReference type="EMBL" id="KAH7038459.1"/>
    </source>
</evidence>
<dbReference type="EMBL" id="JAGTJQ010000002">
    <property type="protein sequence ID" value="KAH7038466.1"/>
    <property type="molecule type" value="Genomic_DNA"/>
</dbReference>
<evidence type="ECO:0000313" key="3">
    <source>
        <dbReference type="EMBL" id="KAH7038432.1"/>
    </source>
</evidence>
<name>A0A9P9BVF4_9PEZI</name>
<evidence type="ECO:0000256" key="1">
    <source>
        <dbReference type="SAM" id="MobiDB-lite"/>
    </source>
</evidence>
<sequence length="301" mass="33228">MGDGESSASGAEVARRRDLFWMFGVTEPRRFLDMLRKQNAVVTGTALLGAVGMSWKTKWQLATGAFSLDVLCPPGAAQSEVMQYLLRCGYAVSGGSCRHTLGEWTGLPEGSVACLTRGEHGLLSVVHVVRLKMRVQEVITSRVYGTMVGTYLTGRGVVFSLFPHITFAQRGYWVADDMRPDSKQSMRVKYSGWSEIDEGGPEVCSVRHPGDRQSLLLHLGEKGLSVRQEPQEYRCPLGKEVPVGFSRSALDYGKTFPSMRAAANVGAKQYDSSTWAEENRTRIRVPKRGKGKKAMSRQSEL</sequence>
<organism evidence="4 7">
    <name type="scientific">Microdochium trichocladiopsis</name>
    <dbReference type="NCBI Taxonomy" id="1682393"/>
    <lineage>
        <taxon>Eukaryota</taxon>
        <taxon>Fungi</taxon>
        <taxon>Dikarya</taxon>
        <taxon>Ascomycota</taxon>
        <taxon>Pezizomycotina</taxon>
        <taxon>Sordariomycetes</taxon>
        <taxon>Xylariomycetidae</taxon>
        <taxon>Xylariales</taxon>
        <taxon>Microdochiaceae</taxon>
        <taxon>Microdochium</taxon>
    </lineage>
</organism>